<feature type="compositionally biased region" description="Polar residues" evidence="1">
    <location>
        <begin position="449"/>
        <end position="458"/>
    </location>
</feature>
<keyword evidence="3" id="KW-1185">Reference proteome</keyword>
<feature type="compositionally biased region" description="Basic and acidic residues" evidence="1">
    <location>
        <begin position="775"/>
        <end position="787"/>
    </location>
</feature>
<dbReference type="OrthoDB" id="2443389at2759"/>
<gene>
    <name evidence="2" type="ORF">BGZ65_012865</name>
</gene>
<protein>
    <submittedName>
        <fullName evidence="2">Uncharacterized protein</fullName>
    </submittedName>
</protein>
<feature type="region of interest" description="Disordered" evidence="1">
    <location>
        <begin position="443"/>
        <end position="465"/>
    </location>
</feature>
<dbReference type="EMBL" id="JAAAHW010000243">
    <property type="protein sequence ID" value="KAG0004699.1"/>
    <property type="molecule type" value="Genomic_DNA"/>
</dbReference>
<dbReference type="AlphaFoldDB" id="A0A9P6SUG6"/>
<dbReference type="Proteomes" id="UP000749646">
    <property type="component" value="Unassembled WGS sequence"/>
</dbReference>
<name>A0A9P6SUG6_9FUNG</name>
<proteinExistence type="predicted"/>
<sequence>MGTHSLTVGIEDGDVGSTFSYIAINLPDSRQRRISFEQRFLNHDKRFNEAFEHHCSDGKHYLRTITHLLGADGLSVRLESNTCVAHIAPRLNRDRRHFRHGQHVGQVVSGLRAFFSRFSMDGSVALSENNDYSSWYNNEREDLTCDHVIKNTNSVKGRHRRYVKSLRLDIEKSYLKEFGNQFISFGRTNTHFNPSNASDDGYSDCDVDNDGGSMICLHENLEIESLKHRGRRRRSFASRFIESDRVEKALEDGHRGELLGIRWDKVWKQAAMIPVGRSVSQPGAAPIGSSSSMPSVVSTASSSGAPGGGSYDGPSELRCECLPSDDLSSCSSPIPQNSNQNSESSKLKVLVNPNQESPKFRPPVIEFEYVDEPDSRTSTPGEQYEQSFPLQQAIEEGPEVYDRRMTPNDYDTSHMGKVIDPSQNFNCHLFVCIPDPVPRSDYLQYDSEGASSSQQNPTDDFPFPRRMTNWREVIKATMEIGWTTTGDDQVGRVPLATVFDLLKEARTHGKVEQIFEAAGRDSRDLPIAQDGRASYNDSSNNSDDFFKKIPKVYPHFTVDETFPFDPNLKTKAIDEVIERVLDSVKDLSFEALMWMQTYALWICKSMAVRMGQGLDQGIMKDLNWEYVSALDRMTLAIWLLLRLRRNKHASRVYSRVTMMRGDWDRPEVGLDLNGSHGIVAAAATATTTNTDTVETPLDLYNANATTSSSSSTSPPAPSVPQQPTTSPRSVGAPRKPTHRMDPVIHAYNSRLPPSTKLPKSIDYGIPFRNGSSTKQDTDAAKSSKPENRSLNNNDNNNNNNSSSSSSSSSSINNNNNNNNNNDDDNDYINGSCLQTAVKTRIRTSSAYIATATRDDKSGAIEIDGPEVKKVTFNDEVELVSSEHQKEVDKATIEATPWIRKRFGNFIIEKQAPNTKRVHRATDPHTDPIPQAHMTRGEYLVGLSHLTARAKATT</sequence>
<dbReference type="PANTHER" id="PTHR16148">
    <property type="entry name" value="NF-KAPPA-B-REPRESSING FACTOR-RELATED"/>
    <property type="match status" value="1"/>
</dbReference>
<feature type="compositionally biased region" description="Low complexity" evidence="1">
    <location>
        <begin position="280"/>
        <end position="304"/>
    </location>
</feature>
<feature type="region of interest" description="Disordered" evidence="1">
    <location>
        <begin position="702"/>
        <end position="827"/>
    </location>
</feature>
<dbReference type="GO" id="GO:0005654">
    <property type="term" value="C:nucleoplasm"/>
    <property type="evidence" value="ECO:0007669"/>
    <property type="project" value="TreeGrafter"/>
</dbReference>
<evidence type="ECO:0000313" key="2">
    <source>
        <dbReference type="EMBL" id="KAG0004699.1"/>
    </source>
</evidence>
<comment type="caution">
    <text evidence="2">The sequence shown here is derived from an EMBL/GenBank/DDBJ whole genome shotgun (WGS) entry which is preliminary data.</text>
</comment>
<feature type="compositionally biased region" description="Low complexity" evidence="1">
    <location>
        <begin position="791"/>
        <end position="820"/>
    </location>
</feature>
<feature type="compositionally biased region" description="Low complexity" evidence="1">
    <location>
        <begin position="704"/>
        <end position="713"/>
    </location>
</feature>
<organism evidence="2 3">
    <name type="scientific">Modicella reniformis</name>
    <dbReference type="NCBI Taxonomy" id="1440133"/>
    <lineage>
        <taxon>Eukaryota</taxon>
        <taxon>Fungi</taxon>
        <taxon>Fungi incertae sedis</taxon>
        <taxon>Mucoromycota</taxon>
        <taxon>Mortierellomycotina</taxon>
        <taxon>Mortierellomycetes</taxon>
        <taxon>Mortierellales</taxon>
        <taxon>Mortierellaceae</taxon>
        <taxon>Modicella</taxon>
    </lineage>
</organism>
<reference evidence="2" key="1">
    <citation type="journal article" date="2020" name="Fungal Divers.">
        <title>Resolving the Mortierellaceae phylogeny through synthesis of multi-gene phylogenetics and phylogenomics.</title>
        <authorList>
            <person name="Vandepol N."/>
            <person name="Liber J."/>
            <person name="Desiro A."/>
            <person name="Na H."/>
            <person name="Kennedy M."/>
            <person name="Barry K."/>
            <person name="Grigoriev I.V."/>
            <person name="Miller A.N."/>
            <person name="O'Donnell K."/>
            <person name="Stajich J.E."/>
            <person name="Bonito G."/>
        </authorList>
    </citation>
    <scope>NUCLEOTIDE SEQUENCE</scope>
    <source>
        <strain evidence="2">MES-2147</strain>
    </source>
</reference>
<feature type="region of interest" description="Disordered" evidence="1">
    <location>
        <begin position="278"/>
        <end position="317"/>
    </location>
</feature>
<evidence type="ECO:0000256" key="1">
    <source>
        <dbReference type="SAM" id="MobiDB-lite"/>
    </source>
</evidence>
<feature type="non-terminal residue" evidence="2">
    <location>
        <position position="953"/>
    </location>
</feature>
<accession>A0A9P6SUG6</accession>
<dbReference type="GO" id="GO:0005730">
    <property type="term" value="C:nucleolus"/>
    <property type="evidence" value="ECO:0007669"/>
    <property type="project" value="TreeGrafter"/>
</dbReference>
<evidence type="ECO:0000313" key="3">
    <source>
        <dbReference type="Proteomes" id="UP000749646"/>
    </source>
</evidence>
<dbReference type="PANTHER" id="PTHR16148:SF14">
    <property type="entry name" value="MYND-TYPE DOMAIN-CONTAINING PROTEIN"/>
    <property type="match status" value="1"/>
</dbReference>